<accession>A0A915LE86</accession>
<evidence type="ECO:0000313" key="2">
    <source>
        <dbReference type="WBParaSite" id="nRc.2.0.1.t48156-RA"/>
    </source>
</evidence>
<proteinExistence type="predicted"/>
<sequence>MTYVATPLETIPRSTIPERNANGNVKGWTAMAMLRKNAKLPIAANPDGTNDVLPGNPTTFAPTDDAVVNAQGPVVVTMESTFGEHMIKCVILDNDDNDQCIISTNFLAHPHIHVILNFKDNYIEIQDVKLLLKVIASVRPQTELFLNTTNDNVLEEIPQLERVSFYDDKSDTFSQPKEIEAEQAIRHLQPGPHQPPPRWLEQWVTSTVFPTTMANIPDVIVQPQPTNSVAAEFPIETAIVNVTNGKCPLLFVNNTLNSIKLRRNQLLPVAKHAHGFTKNHDKCQVATTAADRDLTDHEPAALDKSLPCHTDQQKLDFALDKMTAKTYLTPTQRSKAFCMLPQNRDVFSLPGDKPTFTNELTVSIDTGTTKPKNFRPAGALLDVDLTVADILPAAVSPPTEIDADVNAITWAMTKKTISQPTLTNSMPLAADYTPPLVEAITIASQEEVLRTQAADPAITTIAPLSKSTMPQSTLRFSSQKMDFCIDKSKVASNWLSPNLWLIKPFISSMAQKF</sequence>
<dbReference type="AlphaFoldDB" id="A0A915LE86"/>
<dbReference type="WBParaSite" id="nRc.2.0.1.t48156-RA">
    <property type="protein sequence ID" value="nRc.2.0.1.t48156-RA"/>
    <property type="gene ID" value="nRc.2.0.1.g48156"/>
</dbReference>
<dbReference type="Proteomes" id="UP000887565">
    <property type="component" value="Unplaced"/>
</dbReference>
<protein>
    <submittedName>
        <fullName evidence="2">Uncharacterized protein</fullName>
    </submittedName>
</protein>
<organism evidence="1 2">
    <name type="scientific">Romanomermis culicivorax</name>
    <name type="common">Nematode worm</name>
    <dbReference type="NCBI Taxonomy" id="13658"/>
    <lineage>
        <taxon>Eukaryota</taxon>
        <taxon>Metazoa</taxon>
        <taxon>Ecdysozoa</taxon>
        <taxon>Nematoda</taxon>
        <taxon>Enoplea</taxon>
        <taxon>Dorylaimia</taxon>
        <taxon>Mermithida</taxon>
        <taxon>Mermithoidea</taxon>
        <taxon>Mermithidae</taxon>
        <taxon>Romanomermis</taxon>
    </lineage>
</organism>
<keyword evidence="1" id="KW-1185">Reference proteome</keyword>
<name>A0A915LE86_ROMCU</name>
<reference evidence="2" key="1">
    <citation type="submission" date="2022-11" db="UniProtKB">
        <authorList>
            <consortium name="WormBaseParasite"/>
        </authorList>
    </citation>
    <scope>IDENTIFICATION</scope>
</reference>
<evidence type="ECO:0000313" key="1">
    <source>
        <dbReference type="Proteomes" id="UP000887565"/>
    </source>
</evidence>